<proteinExistence type="predicted"/>
<keyword evidence="2" id="KW-1185">Reference proteome</keyword>
<organism evidence="1 2">
    <name type="scientific">Myodes glareolus</name>
    <name type="common">Bank vole</name>
    <name type="synonym">Clethrionomys glareolus</name>
    <dbReference type="NCBI Taxonomy" id="447135"/>
    <lineage>
        <taxon>Eukaryota</taxon>
        <taxon>Metazoa</taxon>
        <taxon>Chordata</taxon>
        <taxon>Craniata</taxon>
        <taxon>Vertebrata</taxon>
        <taxon>Euteleostomi</taxon>
        <taxon>Mammalia</taxon>
        <taxon>Eutheria</taxon>
        <taxon>Euarchontoglires</taxon>
        <taxon>Glires</taxon>
        <taxon>Rodentia</taxon>
        <taxon>Myomorpha</taxon>
        <taxon>Muroidea</taxon>
        <taxon>Cricetidae</taxon>
        <taxon>Arvicolinae</taxon>
        <taxon>Myodes</taxon>
    </lineage>
</organism>
<sequence length="105" mass="11935">MANGNPKEGLTSENNHHINLKVARKEGSVVWFKCSRREPLPRDIGLTHTRFLLPVNMSVKPLPKTQPYPDFLKEEHMETSLKLSYMGKDKSQAANFDANLDAVEE</sequence>
<dbReference type="Proteomes" id="UP001488838">
    <property type="component" value="Unassembled WGS sequence"/>
</dbReference>
<protein>
    <submittedName>
        <fullName evidence="1">Uncharacterized protein</fullName>
    </submittedName>
</protein>
<reference evidence="1 2" key="1">
    <citation type="journal article" date="2023" name="bioRxiv">
        <title>Conserved and derived expression patterns and positive selection on dental genes reveal complex evolutionary context of ever-growing rodent molars.</title>
        <authorList>
            <person name="Calamari Z.T."/>
            <person name="Song A."/>
            <person name="Cohen E."/>
            <person name="Akter M."/>
            <person name="Roy R.D."/>
            <person name="Hallikas O."/>
            <person name="Christensen M.M."/>
            <person name="Li P."/>
            <person name="Marangoni P."/>
            <person name="Jernvall J."/>
            <person name="Klein O.D."/>
        </authorList>
    </citation>
    <scope>NUCLEOTIDE SEQUENCE [LARGE SCALE GENOMIC DNA]</scope>
    <source>
        <strain evidence="1">V071</strain>
    </source>
</reference>
<name>A0AAW0HUY9_MYOGA</name>
<dbReference type="AlphaFoldDB" id="A0AAW0HUY9"/>
<gene>
    <name evidence="1" type="ORF">U0070_003188</name>
</gene>
<evidence type="ECO:0000313" key="1">
    <source>
        <dbReference type="EMBL" id="KAK7806007.1"/>
    </source>
</evidence>
<comment type="caution">
    <text evidence="1">The sequence shown here is derived from an EMBL/GenBank/DDBJ whole genome shotgun (WGS) entry which is preliminary data.</text>
</comment>
<evidence type="ECO:0000313" key="2">
    <source>
        <dbReference type="Proteomes" id="UP001488838"/>
    </source>
</evidence>
<dbReference type="EMBL" id="JBBHLL010000318">
    <property type="protein sequence ID" value="KAK7806007.1"/>
    <property type="molecule type" value="Genomic_DNA"/>
</dbReference>
<accession>A0AAW0HUY9</accession>